<accession>A0A968GE81</accession>
<protein>
    <recommendedName>
        <fullName evidence="4">DUF4282 domain-containing protein</fullName>
    </recommendedName>
</protein>
<dbReference type="EMBL" id="JAATLM010000001">
    <property type="protein sequence ID" value="NIZ68951.1"/>
    <property type="molecule type" value="Genomic_DNA"/>
</dbReference>
<dbReference type="AlphaFoldDB" id="A0A968GE81"/>
<evidence type="ECO:0000256" key="1">
    <source>
        <dbReference type="SAM" id="Phobius"/>
    </source>
</evidence>
<keyword evidence="1" id="KW-0812">Transmembrane</keyword>
<dbReference type="Proteomes" id="UP000778951">
    <property type="component" value="Unassembled WGS sequence"/>
</dbReference>
<comment type="caution">
    <text evidence="2">The sequence shown here is derived from an EMBL/GenBank/DDBJ whole genome shotgun (WGS) entry which is preliminary data.</text>
</comment>
<keyword evidence="1" id="KW-0472">Membrane</keyword>
<evidence type="ECO:0008006" key="4">
    <source>
        <dbReference type="Google" id="ProtNLM"/>
    </source>
</evidence>
<feature type="transmembrane region" description="Helical" evidence="1">
    <location>
        <begin position="48"/>
        <end position="74"/>
    </location>
</feature>
<dbReference type="RefSeq" id="WP_167695063.1">
    <property type="nucleotide sequence ID" value="NZ_CP118181.1"/>
</dbReference>
<feature type="transmembrane region" description="Helical" evidence="1">
    <location>
        <begin position="16"/>
        <end position="36"/>
    </location>
</feature>
<gene>
    <name evidence="2" type="ORF">HCT48_01795</name>
</gene>
<evidence type="ECO:0000313" key="2">
    <source>
        <dbReference type="EMBL" id="NIZ68951.1"/>
    </source>
</evidence>
<name>A0A968GE81_9SPIO</name>
<sequence>MSTSKKPPLAWQATSIWALFFYALLLFIGVAIAFWLAPMLGNMASDLLLLVAGVSFLLGVLFILISIVKIALYVRSLLSYLEDKKNS</sequence>
<keyword evidence="1" id="KW-1133">Transmembrane helix</keyword>
<organism evidence="2 3">
    <name type="scientific">Entomospira culicis</name>
    <dbReference type="NCBI Taxonomy" id="2719989"/>
    <lineage>
        <taxon>Bacteria</taxon>
        <taxon>Pseudomonadati</taxon>
        <taxon>Spirochaetota</taxon>
        <taxon>Spirochaetia</taxon>
        <taxon>Spirochaetales</taxon>
        <taxon>Spirochaetaceae</taxon>
        <taxon>Entomospira</taxon>
    </lineage>
</organism>
<proteinExistence type="predicted"/>
<keyword evidence="3" id="KW-1185">Reference proteome</keyword>
<reference evidence="2" key="1">
    <citation type="submission" date="2020-03" db="EMBL/GenBank/DDBJ databases">
        <title>Spirochaetal bacteria isolated from arthropods constitute a novel genus Entomospira genus novum within the order Spirochaetales.</title>
        <authorList>
            <person name="Grana-Miraglia L."/>
            <person name="Sikutova S."/>
            <person name="Fingerle V."/>
            <person name="Sing A."/>
            <person name="Castillo-Ramirez S."/>
            <person name="Margos G."/>
            <person name="Rudolf I."/>
        </authorList>
    </citation>
    <scope>NUCLEOTIDE SEQUENCE</scope>
    <source>
        <strain evidence="2">BR149</strain>
    </source>
</reference>
<evidence type="ECO:0000313" key="3">
    <source>
        <dbReference type="Proteomes" id="UP000778951"/>
    </source>
</evidence>